<dbReference type="AlphaFoldDB" id="A0A2I0K636"/>
<proteinExistence type="predicted"/>
<evidence type="ECO:0000256" key="1">
    <source>
        <dbReference type="SAM" id="MobiDB-lite"/>
    </source>
</evidence>
<feature type="region of interest" description="Disordered" evidence="1">
    <location>
        <begin position="1"/>
        <end position="20"/>
    </location>
</feature>
<comment type="caution">
    <text evidence="2">The sequence shown here is derived from an EMBL/GenBank/DDBJ whole genome shotgun (WGS) entry which is preliminary data.</text>
</comment>
<keyword evidence="3" id="KW-1185">Reference proteome</keyword>
<evidence type="ECO:0000313" key="2">
    <source>
        <dbReference type="EMBL" id="PKI63593.1"/>
    </source>
</evidence>
<name>A0A2I0K636_PUNGR</name>
<feature type="compositionally biased region" description="Basic and acidic residues" evidence="1">
    <location>
        <begin position="152"/>
        <end position="166"/>
    </location>
</feature>
<protein>
    <submittedName>
        <fullName evidence="2">Uncharacterized protein</fullName>
    </submittedName>
</protein>
<reference evidence="2 3" key="1">
    <citation type="submission" date="2017-11" db="EMBL/GenBank/DDBJ databases">
        <title>De-novo sequencing of pomegranate (Punica granatum L.) genome.</title>
        <authorList>
            <person name="Akparov Z."/>
            <person name="Amiraslanov A."/>
            <person name="Hajiyeva S."/>
            <person name="Abbasov M."/>
            <person name="Kaur K."/>
            <person name="Hamwieh A."/>
            <person name="Solovyev V."/>
            <person name="Salamov A."/>
            <person name="Braich B."/>
            <person name="Kosarev P."/>
            <person name="Mahmoud A."/>
            <person name="Hajiyev E."/>
            <person name="Babayeva S."/>
            <person name="Izzatullayeva V."/>
            <person name="Mammadov A."/>
            <person name="Mammadov A."/>
            <person name="Sharifova S."/>
            <person name="Ojaghi J."/>
            <person name="Eynullazada K."/>
            <person name="Bayramov B."/>
            <person name="Abdulazimova A."/>
            <person name="Shahmuradov I."/>
        </authorList>
    </citation>
    <scope>NUCLEOTIDE SEQUENCE [LARGE SCALE GENOMIC DNA]</scope>
    <source>
        <strain evidence="3">cv. AG2017</strain>
        <tissue evidence="2">Leaf</tissue>
    </source>
</reference>
<sequence length="300" mass="33674">MAQRFDFNTDSGSSSKPQEVGYEFRCPEEVNEVPHDVHTKVEPINRAATGSFQHRNSASNLGRFRMIIQRVPAKERLVVPPASVPKNNHKKRFMGESTRKETLGHGPATRRYHNGSDFDEGVVEASFMAKESIPHVEEVMQAEVIHASGSSRDGEASIEKAPEAENPNKDIDQCFVFERSWSTIAKLNRTDEDLVKTGVTITDFKGAVISTPEDVGSVRFEGYDACGIPTRVMAINPAKDYARHQGDRMNRPTRNDKMVAEATPALQRLLNFYEDELERLKVRSNNRKSSGKTWKRLPGS</sequence>
<gene>
    <name evidence="2" type="ORF">CRG98_015976</name>
</gene>
<dbReference type="Proteomes" id="UP000233551">
    <property type="component" value="Unassembled WGS sequence"/>
</dbReference>
<evidence type="ECO:0000313" key="3">
    <source>
        <dbReference type="Proteomes" id="UP000233551"/>
    </source>
</evidence>
<accession>A0A2I0K636</accession>
<feature type="region of interest" description="Disordered" evidence="1">
    <location>
        <begin position="147"/>
        <end position="166"/>
    </location>
</feature>
<organism evidence="2 3">
    <name type="scientific">Punica granatum</name>
    <name type="common">Pomegranate</name>
    <dbReference type="NCBI Taxonomy" id="22663"/>
    <lineage>
        <taxon>Eukaryota</taxon>
        <taxon>Viridiplantae</taxon>
        <taxon>Streptophyta</taxon>
        <taxon>Embryophyta</taxon>
        <taxon>Tracheophyta</taxon>
        <taxon>Spermatophyta</taxon>
        <taxon>Magnoliopsida</taxon>
        <taxon>eudicotyledons</taxon>
        <taxon>Gunneridae</taxon>
        <taxon>Pentapetalae</taxon>
        <taxon>rosids</taxon>
        <taxon>malvids</taxon>
        <taxon>Myrtales</taxon>
        <taxon>Lythraceae</taxon>
        <taxon>Punica</taxon>
    </lineage>
</organism>
<dbReference type="EMBL" id="PGOL01000881">
    <property type="protein sequence ID" value="PKI63593.1"/>
    <property type="molecule type" value="Genomic_DNA"/>
</dbReference>
<feature type="compositionally biased region" description="Polar residues" evidence="1">
    <location>
        <begin position="1"/>
        <end position="17"/>
    </location>
</feature>